<organism evidence="1 2">
    <name type="scientific">Aspergillus niger</name>
    <dbReference type="NCBI Taxonomy" id="5061"/>
    <lineage>
        <taxon>Eukaryota</taxon>
        <taxon>Fungi</taxon>
        <taxon>Dikarya</taxon>
        <taxon>Ascomycota</taxon>
        <taxon>Pezizomycotina</taxon>
        <taxon>Eurotiomycetes</taxon>
        <taxon>Eurotiomycetidae</taxon>
        <taxon>Eurotiales</taxon>
        <taxon>Aspergillaceae</taxon>
        <taxon>Aspergillus</taxon>
        <taxon>Aspergillus subgen. Circumdati</taxon>
    </lineage>
</organism>
<dbReference type="AlphaFoldDB" id="A0A254U6H2"/>
<reference evidence="2" key="1">
    <citation type="submission" date="2018-10" db="EMBL/GenBank/DDBJ databases">
        <title>FDA dAtabase for Regulatory Grade micrObial Sequences (FDA-ARGOS): Supporting development and validation of Infectious Disease Dx tests.</title>
        <authorList>
            <person name="Kerrigan L."/>
            <person name="Tallon L."/>
            <person name="Sadzewicz L."/>
            <person name="Sengamalay N."/>
            <person name="Ott S."/>
            <person name="Godinez A."/>
            <person name="Nagaraj S."/>
            <person name="Vavikolanu K."/>
            <person name="Nadendla S."/>
            <person name="George J."/>
            <person name="Sichtig H."/>
        </authorList>
    </citation>
    <scope>NUCLEOTIDE SEQUENCE [LARGE SCALE GENOMIC DNA]</scope>
    <source>
        <strain evidence="2">FDAARGOS_311</strain>
    </source>
</reference>
<dbReference type="VEuPathDB" id="FungiDB:ATCC64974_26500"/>
<evidence type="ECO:0000313" key="2">
    <source>
        <dbReference type="Proteomes" id="UP000197666"/>
    </source>
</evidence>
<dbReference type="OrthoDB" id="4387352at2759"/>
<evidence type="ECO:0000313" key="1">
    <source>
        <dbReference type="EMBL" id="TPR05834.1"/>
    </source>
</evidence>
<sequence>MEATNGYNHEEWDTYYEWEPELAAFHQQAQDEQDLMLMHISERDICASVLFGKLIKIESLDRLCDIQSGLTDFDDSMHFLGQIDFYRVVAEPRAWRHQTAIDQLLVDLCSQLEVLVYIVDSAFEFSPVHAEQMILNDYVKWRWSLCRVMIDELKLRVDDLAMNFQHWARVTPGDYADIFPPNPLDDEKETKASEAPEVERLTQIGAVAFN</sequence>
<comment type="caution">
    <text evidence="1">The sequence shown here is derived from an EMBL/GenBank/DDBJ whole genome shotgun (WGS) entry which is preliminary data.</text>
</comment>
<dbReference type="VEuPathDB" id="FungiDB:M747DRAFT_328628"/>
<dbReference type="VEuPathDB" id="FungiDB:An13g04010"/>
<proteinExistence type="predicted"/>
<dbReference type="Proteomes" id="UP000197666">
    <property type="component" value="Unassembled WGS sequence"/>
</dbReference>
<dbReference type="EMBL" id="NKJJ02000011">
    <property type="protein sequence ID" value="TPR05834.1"/>
    <property type="molecule type" value="Genomic_DNA"/>
</dbReference>
<gene>
    <name evidence="1" type="ORF">CAN33_0011440</name>
</gene>
<accession>A0A254U6H2</accession>
<dbReference type="VEuPathDB" id="FungiDB:ASPNIDRAFT2_1131528"/>
<protein>
    <submittedName>
        <fullName evidence="1">Tetratricopeptide repeat family protein</fullName>
    </submittedName>
</protein>
<name>A0A254U6H2_ASPNG</name>